<keyword evidence="2" id="KW-1185">Reference proteome</keyword>
<dbReference type="EMBL" id="CALSDN010000010">
    <property type="protein sequence ID" value="CAH6722617.1"/>
    <property type="molecule type" value="Genomic_DNA"/>
</dbReference>
<protein>
    <submittedName>
        <fullName evidence="1">D-xylose 1-dehydrogenase (NADP(+))</fullName>
    </submittedName>
</protein>
<reference evidence="1" key="1">
    <citation type="submission" date="2022-06" db="EMBL/GenBank/DDBJ databases">
        <authorList>
            <person name="Legras J.-L."/>
            <person name="Devillers H."/>
            <person name="Grondin C."/>
        </authorList>
    </citation>
    <scope>NUCLEOTIDE SEQUENCE</scope>
    <source>
        <strain evidence="1">CLIB 1444</strain>
    </source>
</reference>
<evidence type="ECO:0000313" key="1">
    <source>
        <dbReference type="EMBL" id="CAH6722617.1"/>
    </source>
</evidence>
<accession>A0ACA9YC20</accession>
<dbReference type="Proteomes" id="UP001152531">
    <property type="component" value="Unassembled WGS sequence"/>
</dbReference>
<sequence>MSVNWGIIGAGIISGRFVEDIVKLHNYPQGPNQLVHTIKGVGCSSADKAKSFIEKHLKDEASKHNPVIGSYDEIFDNVDIDAVYIGVLHPFHKELSIKALKKGKHVLCEKPVTMNAGELEDIIEVAKKTNKLFMEAMWVRFFPTFVALQKMVHEDKVIGEVKRVYGNYSFNADVGADHRVVNKKLGGSALLDIGIYSLTFNRLFLNPNTKPSDWTVHSDLLKSSFTGNKEDEVDFISTVLINTGKQHGIATSSMFNAIDEDGTIAIIEGELGKITVKAIGLTPSPRGYKLELKTGETSEKDFDFGSGLEDSEGFYLQAVELGERVLAGDIQSNVIPWEESLNMMRLFDKIRADNGVVFPQDK</sequence>
<organism evidence="1 2">
    <name type="scientific">[Candida] jaroonii</name>
    <dbReference type="NCBI Taxonomy" id="467808"/>
    <lineage>
        <taxon>Eukaryota</taxon>
        <taxon>Fungi</taxon>
        <taxon>Dikarya</taxon>
        <taxon>Ascomycota</taxon>
        <taxon>Saccharomycotina</taxon>
        <taxon>Pichiomycetes</taxon>
        <taxon>Debaryomycetaceae</taxon>
        <taxon>Yamadazyma</taxon>
    </lineage>
</organism>
<proteinExistence type="predicted"/>
<evidence type="ECO:0000313" key="2">
    <source>
        <dbReference type="Proteomes" id="UP001152531"/>
    </source>
</evidence>
<name>A0ACA9YC20_9ASCO</name>
<gene>
    <name evidence="1" type="ORF">CLIB1444_10S02498</name>
</gene>
<comment type="caution">
    <text evidence="1">The sequence shown here is derived from an EMBL/GenBank/DDBJ whole genome shotgun (WGS) entry which is preliminary data.</text>
</comment>